<comment type="caution">
    <text evidence="1">The sequence shown here is derived from an EMBL/GenBank/DDBJ whole genome shotgun (WGS) entry which is preliminary data.</text>
</comment>
<organism evidence="1 2">
    <name type="scientific">Kipferlia bialata</name>
    <dbReference type="NCBI Taxonomy" id="797122"/>
    <lineage>
        <taxon>Eukaryota</taxon>
        <taxon>Metamonada</taxon>
        <taxon>Carpediemonas-like organisms</taxon>
        <taxon>Kipferlia</taxon>
    </lineage>
</organism>
<reference evidence="1 2" key="1">
    <citation type="journal article" date="2018" name="PLoS ONE">
        <title>The draft genome of Kipferlia bialata reveals reductive genome evolution in fornicate parasites.</title>
        <authorList>
            <person name="Tanifuji G."/>
            <person name="Takabayashi S."/>
            <person name="Kume K."/>
            <person name="Takagi M."/>
            <person name="Nakayama T."/>
            <person name="Kamikawa R."/>
            <person name="Inagaki Y."/>
            <person name="Hashimoto T."/>
        </authorList>
    </citation>
    <scope>NUCLEOTIDE SEQUENCE [LARGE SCALE GENOMIC DNA]</scope>
    <source>
        <strain evidence="1">NY0173</strain>
    </source>
</reference>
<keyword evidence="2" id="KW-1185">Reference proteome</keyword>
<evidence type="ECO:0000313" key="2">
    <source>
        <dbReference type="Proteomes" id="UP000265618"/>
    </source>
</evidence>
<dbReference type="EMBL" id="BDIP01009169">
    <property type="protein sequence ID" value="GIQ92193.1"/>
    <property type="molecule type" value="Genomic_DNA"/>
</dbReference>
<name>A0A9K3DAI4_9EUKA</name>
<sequence length="82" mass="8632">LCDHCYYYDPSTSLSGPLGERVCTLTERGEAVLSSLRTPLPSAPHSDPDLCALPPGRLRGVLLSGLWAEGAEGETAIGGYTL</sequence>
<dbReference type="AlphaFoldDB" id="A0A9K3DAI4"/>
<feature type="non-terminal residue" evidence="1">
    <location>
        <position position="1"/>
    </location>
</feature>
<protein>
    <submittedName>
        <fullName evidence="1">Uncharacterized protein</fullName>
    </submittedName>
</protein>
<proteinExistence type="predicted"/>
<accession>A0A9K3DAI4</accession>
<evidence type="ECO:0000313" key="1">
    <source>
        <dbReference type="EMBL" id="GIQ92193.1"/>
    </source>
</evidence>
<feature type="non-terminal residue" evidence="1">
    <location>
        <position position="82"/>
    </location>
</feature>
<dbReference type="Proteomes" id="UP000265618">
    <property type="component" value="Unassembled WGS sequence"/>
</dbReference>
<gene>
    <name evidence="1" type="ORF">KIPB_015831</name>
</gene>